<evidence type="ECO:0000313" key="1">
    <source>
        <dbReference type="EMBL" id="KAF7504027.1"/>
    </source>
</evidence>
<dbReference type="AlphaFoldDB" id="A0A8H7DZP9"/>
<keyword evidence="2" id="KW-1185">Reference proteome</keyword>
<name>A0A8H7DZP9_9EURO</name>
<evidence type="ECO:0000313" key="2">
    <source>
        <dbReference type="Proteomes" id="UP000606974"/>
    </source>
</evidence>
<sequence length="110" mass="12459">MCIEVLQLYCDHSDPRLPTGSGIDTISLLGYMSDTKSPADLVIGLLLIPTENQRGRYIRLEQFSLYVDNDTSEDQYLNVDSLMLAFKHSRVTKSSYLECHDDNTNAIEII</sequence>
<gene>
    <name evidence="1" type="ORF">GJ744_002906</name>
</gene>
<accession>A0A8H7DZP9</accession>
<protein>
    <submittedName>
        <fullName evidence="1">Uncharacterized protein</fullName>
    </submittedName>
</protein>
<dbReference type="Proteomes" id="UP000606974">
    <property type="component" value="Unassembled WGS sequence"/>
</dbReference>
<organism evidence="1 2">
    <name type="scientific">Endocarpon pusillum</name>
    <dbReference type="NCBI Taxonomy" id="364733"/>
    <lineage>
        <taxon>Eukaryota</taxon>
        <taxon>Fungi</taxon>
        <taxon>Dikarya</taxon>
        <taxon>Ascomycota</taxon>
        <taxon>Pezizomycotina</taxon>
        <taxon>Eurotiomycetes</taxon>
        <taxon>Chaetothyriomycetidae</taxon>
        <taxon>Verrucariales</taxon>
        <taxon>Verrucariaceae</taxon>
        <taxon>Endocarpon</taxon>
    </lineage>
</organism>
<reference evidence="1" key="1">
    <citation type="submission" date="2020-02" db="EMBL/GenBank/DDBJ databases">
        <authorList>
            <person name="Palmer J.M."/>
        </authorList>
    </citation>
    <scope>NUCLEOTIDE SEQUENCE</scope>
    <source>
        <strain evidence="1">EPUS1.4</strain>
        <tissue evidence="1">Thallus</tissue>
    </source>
</reference>
<proteinExistence type="predicted"/>
<comment type="caution">
    <text evidence="1">The sequence shown here is derived from an EMBL/GenBank/DDBJ whole genome shotgun (WGS) entry which is preliminary data.</text>
</comment>
<dbReference type="EMBL" id="JAACFV010000152">
    <property type="protein sequence ID" value="KAF7504027.1"/>
    <property type="molecule type" value="Genomic_DNA"/>
</dbReference>